<evidence type="ECO:0000256" key="5">
    <source>
        <dbReference type="ARBA" id="ARBA00022884"/>
    </source>
</evidence>
<dbReference type="Pfam" id="PF02290">
    <property type="entry name" value="SRP14"/>
    <property type="match status" value="1"/>
</dbReference>
<keyword evidence="4 8" id="KW-0963">Cytoplasm</keyword>
<evidence type="ECO:0000256" key="8">
    <source>
        <dbReference type="RuleBase" id="RU368100"/>
    </source>
</evidence>
<keyword evidence="6 8" id="KW-0733">Signal recognition particle</keyword>
<dbReference type="Gene3D" id="3.30.720.10">
    <property type="entry name" value="Signal recognition particle alu RNA binding heterodimer, srp9/1"/>
    <property type="match status" value="1"/>
</dbReference>
<keyword evidence="5 8" id="KW-0694">RNA-binding</keyword>
<comment type="subcellular location">
    <subcellularLocation>
        <location evidence="1 8">Cytoplasm</location>
    </subcellularLocation>
</comment>
<dbReference type="EMBL" id="HBUF01006420">
    <property type="protein sequence ID" value="CAG6607077.1"/>
    <property type="molecule type" value="Transcribed_RNA"/>
</dbReference>
<dbReference type="GO" id="GO:0005786">
    <property type="term" value="C:signal recognition particle, endoplasmic reticulum targeting"/>
    <property type="evidence" value="ECO:0007669"/>
    <property type="project" value="UniProtKB-UniRule"/>
</dbReference>
<evidence type="ECO:0000256" key="4">
    <source>
        <dbReference type="ARBA" id="ARBA00022490"/>
    </source>
</evidence>
<accession>A0A8D8RX41</accession>
<dbReference type="EMBL" id="HBUF01183748">
    <property type="protein sequence ID" value="CAG6656022.1"/>
    <property type="molecule type" value="Transcribed_RNA"/>
</dbReference>
<evidence type="ECO:0000256" key="6">
    <source>
        <dbReference type="ARBA" id="ARBA00023135"/>
    </source>
</evidence>
<dbReference type="InterPro" id="IPR003210">
    <property type="entry name" value="Signal_recog_particle_SRP14"/>
</dbReference>
<dbReference type="AlphaFoldDB" id="A0A8D8RX41"/>
<comment type="similarity">
    <text evidence="2 8">Belongs to the SRP14 family.</text>
</comment>
<dbReference type="EMBL" id="HBUF01656798">
    <property type="protein sequence ID" value="CAG6787919.1"/>
    <property type="molecule type" value="Transcribed_RNA"/>
</dbReference>
<name>A0A8D8RX41_9HEMI</name>
<evidence type="ECO:0000256" key="2">
    <source>
        <dbReference type="ARBA" id="ARBA00010349"/>
    </source>
</evidence>
<dbReference type="EMBL" id="HBUF01656796">
    <property type="protein sequence ID" value="CAG6787917.1"/>
    <property type="molecule type" value="Transcribed_RNA"/>
</dbReference>
<evidence type="ECO:0000256" key="1">
    <source>
        <dbReference type="ARBA" id="ARBA00004496"/>
    </source>
</evidence>
<dbReference type="EMBL" id="HBUF01368122">
    <property type="protein sequence ID" value="CAG6724683.1"/>
    <property type="molecule type" value="Transcribed_RNA"/>
</dbReference>
<dbReference type="EMBL" id="HBUF01183747">
    <property type="protein sequence ID" value="CAG6656021.1"/>
    <property type="molecule type" value="Transcribed_RNA"/>
</dbReference>
<protein>
    <recommendedName>
        <fullName evidence="3 8">Signal recognition particle 14 kDa protein</fullName>
        <shortName evidence="8">SRP14</shortName>
    </recommendedName>
</protein>
<comment type="subunit">
    <text evidence="8">Heterodimer with SRP9; binds RNA as heterodimer. Component of a signal recognition particle (SRP) complex that consists of a 7SL RNA molecule of 300 nucleotides and six protein subunits: SRP72, SRP68, SRP54, SRP19, SRP14 and SRP9.</text>
</comment>
<dbReference type="SUPFAM" id="SSF54762">
    <property type="entry name" value="Signal recognition particle alu RNA binding heterodimer, SRP9/14"/>
    <property type="match status" value="1"/>
</dbReference>
<keyword evidence="7 8" id="KW-0687">Ribonucleoprotein</keyword>
<dbReference type="GO" id="GO:0006614">
    <property type="term" value="P:SRP-dependent cotranslational protein targeting to membrane"/>
    <property type="evidence" value="ECO:0007669"/>
    <property type="project" value="UniProtKB-UniRule"/>
</dbReference>
<dbReference type="EMBL" id="HBUF01006419">
    <property type="protein sequence ID" value="CAG6607076.1"/>
    <property type="molecule type" value="Transcribed_RNA"/>
</dbReference>
<dbReference type="EMBL" id="HBUF01368121">
    <property type="protein sequence ID" value="CAG6724681.1"/>
    <property type="molecule type" value="Transcribed_RNA"/>
</dbReference>
<dbReference type="GO" id="GO:0008312">
    <property type="term" value="F:7S RNA binding"/>
    <property type="evidence" value="ECO:0007669"/>
    <property type="project" value="UniProtKB-UniRule"/>
</dbReference>
<proteinExistence type="inferred from homology"/>
<comment type="function">
    <text evidence="8">Component of the signal recognition particle (SRP) complex, a ribonucleoprotein complex that mediates the cotranslational targeting of secretory and membrane proteins to the endoplasmic reticulum (ER). SRP9 together with SRP14 and the Alu portion of the SRP RNA, constitutes the elongation arrest domain of SRP. The complex of SRP9 and SRP14 is required for SRP RNA binding.</text>
</comment>
<evidence type="ECO:0000313" key="9">
    <source>
        <dbReference type="EMBL" id="CAG6656022.1"/>
    </source>
</evidence>
<reference evidence="9" key="1">
    <citation type="submission" date="2021-05" db="EMBL/GenBank/DDBJ databases">
        <authorList>
            <person name="Alioto T."/>
            <person name="Alioto T."/>
            <person name="Gomez Garrido J."/>
        </authorList>
    </citation>
    <scope>NUCLEOTIDE SEQUENCE</scope>
</reference>
<sequence>MVHLDGDAFLAELSKLFQNSKTSGSITLTMKRYDGRTKPIPRDPAKEQVPTESMCLIRAQYKNKKIRTVVHAREVNKFQLAYCSLLKTSITGLKKYKSTKTKSKTM</sequence>
<dbReference type="FunFam" id="3.30.720.10:FF:000003">
    <property type="entry name" value="Signal recognition particle 14"/>
    <property type="match status" value="1"/>
</dbReference>
<evidence type="ECO:0000256" key="3">
    <source>
        <dbReference type="ARBA" id="ARBA00017926"/>
    </source>
</evidence>
<dbReference type="GO" id="GO:0030942">
    <property type="term" value="F:endoplasmic reticulum signal peptide binding"/>
    <property type="evidence" value="ECO:0007669"/>
    <property type="project" value="UniProtKB-UniRule"/>
</dbReference>
<dbReference type="EMBL" id="HBUF01656797">
    <property type="protein sequence ID" value="CAG6787918.1"/>
    <property type="molecule type" value="Transcribed_RNA"/>
</dbReference>
<dbReference type="PANTHER" id="PTHR12013">
    <property type="entry name" value="SIGNAL RECOGNITION PARTICLE 14 KD PROTEIN"/>
    <property type="match status" value="1"/>
</dbReference>
<dbReference type="EMBL" id="HBUF01656799">
    <property type="protein sequence ID" value="CAG6787920.1"/>
    <property type="molecule type" value="Transcribed_RNA"/>
</dbReference>
<organism evidence="9">
    <name type="scientific">Cacopsylla melanoneura</name>
    <dbReference type="NCBI Taxonomy" id="428564"/>
    <lineage>
        <taxon>Eukaryota</taxon>
        <taxon>Metazoa</taxon>
        <taxon>Ecdysozoa</taxon>
        <taxon>Arthropoda</taxon>
        <taxon>Hexapoda</taxon>
        <taxon>Insecta</taxon>
        <taxon>Pterygota</taxon>
        <taxon>Neoptera</taxon>
        <taxon>Paraneoptera</taxon>
        <taxon>Hemiptera</taxon>
        <taxon>Sternorrhyncha</taxon>
        <taxon>Psylloidea</taxon>
        <taxon>Psyllidae</taxon>
        <taxon>Psyllinae</taxon>
        <taxon>Cacopsylla</taxon>
    </lineage>
</organism>
<evidence type="ECO:0000256" key="7">
    <source>
        <dbReference type="ARBA" id="ARBA00023274"/>
    </source>
</evidence>
<dbReference type="InterPro" id="IPR009018">
    <property type="entry name" value="Signal_recog_particle_SRP9/14"/>
</dbReference>